<dbReference type="EMBL" id="JADGJH010000002">
    <property type="protein sequence ID" value="KAJ3143188.1"/>
    <property type="molecule type" value="Genomic_DNA"/>
</dbReference>
<organism evidence="2 3">
    <name type="scientific">Physocladia obscura</name>
    <dbReference type="NCBI Taxonomy" id="109957"/>
    <lineage>
        <taxon>Eukaryota</taxon>
        <taxon>Fungi</taxon>
        <taxon>Fungi incertae sedis</taxon>
        <taxon>Chytridiomycota</taxon>
        <taxon>Chytridiomycota incertae sedis</taxon>
        <taxon>Chytridiomycetes</taxon>
        <taxon>Chytridiales</taxon>
        <taxon>Chytriomycetaceae</taxon>
        <taxon>Physocladia</taxon>
    </lineage>
</organism>
<name>A0AAD5TAH4_9FUNG</name>
<keyword evidence="3" id="KW-1185">Reference proteome</keyword>
<feature type="region of interest" description="Disordered" evidence="1">
    <location>
        <begin position="121"/>
        <end position="143"/>
    </location>
</feature>
<protein>
    <submittedName>
        <fullName evidence="2">Uncharacterized protein</fullName>
    </submittedName>
</protein>
<proteinExistence type="predicted"/>
<gene>
    <name evidence="2" type="ORF">HK100_003866</name>
</gene>
<evidence type="ECO:0000313" key="3">
    <source>
        <dbReference type="Proteomes" id="UP001211907"/>
    </source>
</evidence>
<dbReference type="Proteomes" id="UP001211907">
    <property type="component" value="Unassembled WGS sequence"/>
</dbReference>
<reference evidence="2" key="1">
    <citation type="submission" date="2020-05" db="EMBL/GenBank/DDBJ databases">
        <title>Phylogenomic resolution of chytrid fungi.</title>
        <authorList>
            <person name="Stajich J.E."/>
            <person name="Amses K."/>
            <person name="Simmons R."/>
            <person name="Seto K."/>
            <person name="Myers J."/>
            <person name="Bonds A."/>
            <person name="Quandt C.A."/>
            <person name="Barry K."/>
            <person name="Liu P."/>
            <person name="Grigoriev I."/>
            <person name="Longcore J.E."/>
            <person name="James T.Y."/>
        </authorList>
    </citation>
    <scope>NUCLEOTIDE SEQUENCE</scope>
    <source>
        <strain evidence="2">JEL0513</strain>
    </source>
</reference>
<accession>A0AAD5TAH4</accession>
<evidence type="ECO:0000256" key="1">
    <source>
        <dbReference type="SAM" id="MobiDB-lite"/>
    </source>
</evidence>
<comment type="caution">
    <text evidence="2">The sequence shown here is derived from an EMBL/GenBank/DDBJ whole genome shotgun (WGS) entry which is preliminary data.</text>
</comment>
<evidence type="ECO:0000313" key="2">
    <source>
        <dbReference type="EMBL" id="KAJ3143188.1"/>
    </source>
</evidence>
<sequence length="189" mass="21966">MSPDKRNRFIRLLIAKYNPTRVDIFFANYVNGVDNGVVFGDDARKYCEEKWESQSKEAREAFANTPSKRKKDGTWKVYEDIRDWKKEEKVEDSRLKGDICWVTGIARVDLMEIGGLADDRKSRQHRYSAPDTYPTSTRLNDAREADPAFHARSRLGTLAAKHEMSELQVIIKMQREMVEGLIGHWRGRI</sequence>
<dbReference type="AlphaFoldDB" id="A0AAD5TAH4"/>